<evidence type="ECO:0000256" key="3">
    <source>
        <dbReference type="ARBA" id="ARBA00022967"/>
    </source>
</evidence>
<evidence type="ECO:0000256" key="5">
    <source>
        <dbReference type="ARBA" id="ARBA00023136"/>
    </source>
</evidence>
<dbReference type="Gene3D" id="1.20.1110.10">
    <property type="entry name" value="Calcium-transporting ATPase, transmembrane domain"/>
    <property type="match status" value="1"/>
</dbReference>
<accession>A0A401J9P0</accession>
<feature type="transmembrane region" description="Helical" evidence="6">
    <location>
        <begin position="256"/>
        <end position="276"/>
    </location>
</feature>
<dbReference type="SUPFAM" id="SSF56784">
    <property type="entry name" value="HAD-like"/>
    <property type="match status" value="1"/>
</dbReference>
<dbReference type="NCBIfam" id="TIGR01494">
    <property type="entry name" value="ATPase_P-type"/>
    <property type="match status" value="2"/>
</dbReference>
<keyword evidence="2 6" id="KW-0812">Transmembrane</keyword>
<reference evidence="9 10" key="1">
    <citation type="journal article" date="2019" name="Front. Microbiol.">
        <title>Genomes of Neutrophilic Sulfur-Oxidizing Chemolithoautotrophs Representing 9 Proteobacterial Species From 8 Genera.</title>
        <authorList>
            <person name="Watanabe T."/>
            <person name="Kojima H."/>
            <person name="Umezawa K."/>
            <person name="Hori C."/>
            <person name="Takasuka T.E."/>
            <person name="Kato Y."/>
            <person name="Fukui M."/>
        </authorList>
    </citation>
    <scope>NUCLEOTIDE SEQUENCE [LARGE SCALE GENOMIC DNA]</scope>
    <source>
        <strain evidence="9 10">TTN</strain>
    </source>
</reference>
<dbReference type="GO" id="GO:0016020">
    <property type="term" value="C:membrane"/>
    <property type="evidence" value="ECO:0007669"/>
    <property type="project" value="UniProtKB-SubCell"/>
</dbReference>
<protein>
    <submittedName>
        <fullName evidence="9">Cation-transporting ATPase, E1-E2 family</fullName>
    </submittedName>
</protein>
<evidence type="ECO:0000256" key="1">
    <source>
        <dbReference type="ARBA" id="ARBA00004141"/>
    </source>
</evidence>
<comment type="subcellular location">
    <subcellularLocation>
        <location evidence="1">Membrane</location>
        <topology evidence="1">Multi-pass membrane protein</topology>
    </subcellularLocation>
</comment>
<dbReference type="InterPro" id="IPR023214">
    <property type="entry name" value="HAD_sf"/>
</dbReference>
<evidence type="ECO:0000259" key="8">
    <source>
        <dbReference type="Pfam" id="PF00689"/>
    </source>
</evidence>
<dbReference type="InterPro" id="IPR059000">
    <property type="entry name" value="ATPase_P-type_domA"/>
</dbReference>
<feature type="transmembrane region" description="Helical" evidence="6">
    <location>
        <begin position="627"/>
        <end position="649"/>
    </location>
</feature>
<dbReference type="SFLD" id="SFLDG00002">
    <property type="entry name" value="C1.7:_P-type_atpase_like"/>
    <property type="match status" value="1"/>
</dbReference>
<dbReference type="Pfam" id="PF00689">
    <property type="entry name" value="Cation_ATPase_C"/>
    <property type="match status" value="1"/>
</dbReference>
<dbReference type="InterPro" id="IPR023299">
    <property type="entry name" value="ATPase_P-typ_cyto_dom_N"/>
</dbReference>
<dbReference type="InterPro" id="IPR006068">
    <property type="entry name" value="ATPase_P-typ_cation-transptr_C"/>
</dbReference>
<dbReference type="PANTHER" id="PTHR42861">
    <property type="entry name" value="CALCIUM-TRANSPORTING ATPASE"/>
    <property type="match status" value="1"/>
</dbReference>
<dbReference type="Gene3D" id="3.40.50.1000">
    <property type="entry name" value="HAD superfamily/HAD-like"/>
    <property type="match status" value="1"/>
</dbReference>
<dbReference type="GO" id="GO:0016887">
    <property type="term" value="F:ATP hydrolysis activity"/>
    <property type="evidence" value="ECO:0007669"/>
    <property type="project" value="InterPro"/>
</dbReference>
<dbReference type="InterPro" id="IPR036412">
    <property type="entry name" value="HAD-like_sf"/>
</dbReference>
<feature type="transmembrane region" description="Helical" evidence="6">
    <location>
        <begin position="602"/>
        <end position="621"/>
    </location>
</feature>
<evidence type="ECO:0000256" key="6">
    <source>
        <dbReference type="SAM" id="Phobius"/>
    </source>
</evidence>
<sequence>MLSPPEAAGLTQTEVNERRQQGQVNLVEKFTTRTVPGILRNNIVTVFNGILTASVVALLAVGANSDAVFLSIVTLANMLVGVISEFRAKWALDRLALLQHHVVTVRRDGHDQEISSDEVVKDDLVRLTPGDQVVADGMLAPSAPVVMDESLLTGEATAVEKRTGDTVLSGSYCVSGAGYYVAIRVGAASSVNTLTAQAKTYKIQLTPTQKSINTLIKTLTAILILFVALLLMAAYIKSLPVKETILSLVTVIKALVPEGLVLISTLAFAMGALRAARRHVLVQKLGAVESLGHLTVLCLDKTGTLGTNRLQFEVLVPFALSQGELARYLGLFLGAVSAQNQTTEAIASAFPSLASTVIDELPFSTEHKTSAVRVGFNGEDVSLWLGAPEAMAEDRLTAAQAAQLTDFRQRGLRVMLFARSAQTLSQRDDLLLLGFVVLRDELRQDVGSAIRFYEARDVTLKILSGDNPDTVSAVARQAGITLHGSTISGPELAALAPDAFAKAVHEGQFFGRLIPQQKQQIVKCLQKSGDFVGMVGDGVNDVLALKQADIGVAMNSGAAAARDVSDIVLLKDSFAHLPALSQEGDRIIHSIKRIMQLFLTKNVYSLFFVGFVGFVGLRFPLSPRDITWIDVLTIGIPATVLTLLAPAVGKQSTENFLREPLKFALLAGLCTAFFSLLVYANFFLFQDRAEQYSRTAGVSVIVLMGLYVLFRLTSDERGPTASAAQRLAVWGLLIGAPLLHGAGVYWPPLRDILGMVSLDADSWITILAASGLGMVALHYLLQDAIRKRFLGM</sequence>
<evidence type="ECO:0000313" key="9">
    <source>
        <dbReference type="EMBL" id="GBL44349.1"/>
    </source>
</evidence>
<dbReference type="PRINTS" id="PR00120">
    <property type="entry name" value="HATPASE"/>
</dbReference>
<dbReference type="PRINTS" id="PR00119">
    <property type="entry name" value="CATATPASE"/>
</dbReference>
<dbReference type="Pfam" id="PF00122">
    <property type="entry name" value="E1-E2_ATPase"/>
    <property type="match status" value="1"/>
</dbReference>
<proteinExistence type="predicted"/>
<dbReference type="Pfam" id="PF00702">
    <property type="entry name" value="Hydrolase"/>
    <property type="match status" value="1"/>
</dbReference>
<feature type="domain" description="P-type ATPase A" evidence="7">
    <location>
        <begin position="99"/>
        <end position="197"/>
    </location>
</feature>
<dbReference type="SUPFAM" id="SSF81653">
    <property type="entry name" value="Calcium ATPase, transduction domain A"/>
    <property type="match status" value="1"/>
</dbReference>
<organism evidence="9 10">
    <name type="scientific">Sulfuriferula multivorans</name>
    <dbReference type="NCBI Taxonomy" id="1559896"/>
    <lineage>
        <taxon>Bacteria</taxon>
        <taxon>Pseudomonadati</taxon>
        <taxon>Pseudomonadota</taxon>
        <taxon>Betaproteobacteria</taxon>
        <taxon>Nitrosomonadales</taxon>
        <taxon>Sulfuricellaceae</taxon>
        <taxon>Sulfuriferula</taxon>
    </lineage>
</organism>
<feature type="transmembrane region" description="Helical" evidence="6">
    <location>
        <begin position="43"/>
        <end position="61"/>
    </location>
</feature>
<dbReference type="EMBL" id="BGOW01000001">
    <property type="protein sequence ID" value="GBL44349.1"/>
    <property type="molecule type" value="Genomic_DNA"/>
</dbReference>
<dbReference type="SUPFAM" id="SSF81665">
    <property type="entry name" value="Calcium ATPase, transmembrane domain M"/>
    <property type="match status" value="1"/>
</dbReference>
<dbReference type="RefSeq" id="WP_124703188.1">
    <property type="nucleotide sequence ID" value="NZ_BGOW01000001.1"/>
</dbReference>
<evidence type="ECO:0000259" key="7">
    <source>
        <dbReference type="Pfam" id="PF00122"/>
    </source>
</evidence>
<dbReference type="Proteomes" id="UP000286806">
    <property type="component" value="Unassembled WGS sequence"/>
</dbReference>
<evidence type="ECO:0000313" key="10">
    <source>
        <dbReference type="Proteomes" id="UP000286806"/>
    </source>
</evidence>
<feature type="transmembrane region" description="Helical" evidence="6">
    <location>
        <begin position="696"/>
        <end position="714"/>
    </location>
</feature>
<dbReference type="SFLD" id="SFLDS00003">
    <property type="entry name" value="Haloacid_Dehalogenase"/>
    <property type="match status" value="1"/>
</dbReference>
<feature type="transmembrane region" description="Helical" evidence="6">
    <location>
        <begin position="67"/>
        <end position="86"/>
    </location>
</feature>
<dbReference type="InterPro" id="IPR023298">
    <property type="entry name" value="ATPase_P-typ_TM_dom_sf"/>
</dbReference>
<dbReference type="Gene3D" id="2.70.150.10">
    <property type="entry name" value="Calcium-transporting ATPase, cytoplasmic transduction domain A"/>
    <property type="match status" value="1"/>
</dbReference>
<feature type="transmembrane region" description="Helical" evidence="6">
    <location>
        <begin position="762"/>
        <end position="781"/>
    </location>
</feature>
<keyword evidence="10" id="KW-1185">Reference proteome</keyword>
<feature type="domain" description="Cation-transporting P-type ATPase C-terminal" evidence="8">
    <location>
        <begin position="619"/>
        <end position="775"/>
    </location>
</feature>
<dbReference type="InterPro" id="IPR008250">
    <property type="entry name" value="ATPase_P-typ_transduc_dom_A_sf"/>
</dbReference>
<feature type="transmembrane region" description="Helical" evidence="6">
    <location>
        <begin position="726"/>
        <end position="746"/>
    </location>
</feature>
<evidence type="ECO:0000256" key="4">
    <source>
        <dbReference type="ARBA" id="ARBA00022989"/>
    </source>
</evidence>
<dbReference type="Gene3D" id="3.40.1110.10">
    <property type="entry name" value="Calcium-transporting ATPase, cytoplasmic domain N"/>
    <property type="match status" value="1"/>
</dbReference>
<name>A0A401J9P0_9PROT</name>
<dbReference type="InterPro" id="IPR001757">
    <property type="entry name" value="P_typ_ATPase"/>
</dbReference>
<dbReference type="OrthoDB" id="8552577at2"/>
<dbReference type="SFLD" id="SFLDF00027">
    <property type="entry name" value="p-type_atpase"/>
    <property type="match status" value="1"/>
</dbReference>
<keyword evidence="4 6" id="KW-1133">Transmembrane helix</keyword>
<comment type="caution">
    <text evidence="9">The sequence shown here is derived from an EMBL/GenBank/DDBJ whole genome shotgun (WGS) entry which is preliminary data.</text>
</comment>
<feature type="transmembrane region" description="Helical" evidence="6">
    <location>
        <begin position="215"/>
        <end position="236"/>
    </location>
</feature>
<dbReference type="InterPro" id="IPR044492">
    <property type="entry name" value="P_typ_ATPase_HD_dom"/>
</dbReference>
<keyword evidence="5 6" id="KW-0472">Membrane</keyword>
<feature type="transmembrane region" description="Helical" evidence="6">
    <location>
        <begin position="661"/>
        <end position="684"/>
    </location>
</feature>
<gene>
    <name evidence="9" type="ORF">SFMTTN_0144</name>
</gene>
<dbReference type="AlphaFoldDB" id="A0A401J9P0"/>
<dbReference type="GO" id="GO:0005524">
    <property type="term" value="F:ATP binding"/>
    <property type="evidence" value="ECO:0007669"/>
    <property type="project" value="InterPro"/>
</dbReference>
<evidence type="ECO:0000256" key="2">
    <source>
        <dbReference type="ARBA" id="ARBA00022692"/>
    </source>
</evidence>
<keyword evidence="3" id="KW-1278">Translocase</keyword>